<proteinExistence type="predicted"/>
<gene>
    <name evidence="1" type="ORF">Dsin_005713</name>
</gene>
<reference evidence="1" key="1">
    <citation type="journal article" date="2023" name="Plant J.">
        <title>Genome sequences and population genomics provide insights into the demographic history, inbreeding, and mutation load of two 'living fossil' tree species of Dipteronia.</title>
        <authorList>
            <person name="Feng Y."/>
            <person name="Comes H.P."/>
            <person name="Chen J."/>
            <person name="Zhu S."/>
            <person name="Lu R."/>
            <person name="Zhang X."/>
            <person name="Li P."/>
            <person name="Qiu J."/>
            <person name="Olsen K.M."/>
            <person name="Qiu Y."/>
        </authorList>
    </citation>
    <scope>NUCLEOTIDE SEQUENCE</scope>
    <source>
        <strain evidence="1">NBL</strain>
    </source>
</reference>
<evidence type="ECO:0000313" key="1">
    <source>
        <dbReference type="EMBL" id="KAK3225851.1"/>
    </source>
</evidence>
<dbReference type="SUPFAM" id="SSF53098">
    <property type="entry name" value="Ribonuclease H-like"/>
    <property type="match status" value="1"/>
</dbReference>
<dbReference type="Gene3D" id="3.30.420.10">
    <property type="entry name" value="Ribonuclease H-like superfamily/Ribonuclease H"/>
    <property type="match status" value="1"/>
</dbReference>
<dbReference type="PANTHER" id="PTHR36617:SF5">
    <property type="entry name" value="OS05G0421675 PROTEIN"/>
    <property type="match status" value="1"/>
</dbReference>
<protein>
    <recommendedName>
        <fullName evidence="3">RNase H type-1 domain-containing protein</fullName>
    </recommendedName>
</protein>
<dbReference type="InterPro" id="IPR012337">
    <property type="entry name" value="RNaseH-like_sf"/>
</dbReference>
<organism evidence="1 2">
    <name type="scientific">Dipteronia sinensis</name>
    <dbReference type="NCBI Taxonomy" id="43782"/>
    <lineage>
        <taxon>Eukaryota</taxon>
        <taxon>Viridiplantae</taxon>
        <taxon>Streptophyta</taxon>
        <taxon>Embryophyta</taxon>
        <taxon>Tracheophyta</taxon>
        <taxon>Spermatophyta</taxon>
        <taxon>Magnoliopsida</taxon>
        <taxon>eudicotyledons</taxon>
        <taxon>Gunneridae</taxon>
        <taxon>Pentapetalae</taxon>
        <taxon>rosids</taxon>
        <taxon>malvids</taxon>
        <taxon>Sapindales</taxon>
        <taxon>Sapindaceae</taxon>
        <taxon>Hippocastanoideae</taxon>
        <taxon>Acereae</taxon>
        <taxon>Dipteronia</taxon>
    </lineage>
</organism>
<sequence>MAFPRIYALANNKEGVVKDYGSWFGPKWLWKVALRRPLFYWELEQWRGFVTFLDCITIRTLISDTIRWSFNSNGLFSVGLARGSLGLAGMGDVLRDSRGKVLCLFSIFLGPQDSNTAEIIAIWKACEIISLDPNFVGRSITIVSDSKVWPFRGLTMLFLEALLMCI</sequence>
<dbReference type="AlphaFoldDB" id="A0AAE0AX12"/>
<dbReference type="GO" id="GO:0003676">
    <property type="term" value="F:nucleic acid binding"/>
    <property type="evidence" value="ECO:0007669"/>
    <property type="project" value="InterPro"/>
</dbReference>
<accession>A0AAE0AX12</accession>
<dbReference type="EMBL" id="JANJYJ010000002">
    <property type="protein sequence ID" value="KAK3225851.1"/>
    <property type="molecule type" value="Genomic_DNA"/>
</dbReference>
<comment type="caution">
    <text evidence="1">The sequence shown here is derived from an EMBL/GenBank/DDBJ whole genome shotgun (WGS) entry which is preliminary data.</text>
</comment>
<evidence type="ECO:0008006" key="3">
    <source>
        <dbReference type="Google" id="ProtNLM"/>
    </source>
</evidence>
<dbReference type="InterPro" id="IPR036397">
    <property type="entry name" value="RNaseH_sf"/>
</dbReference>
<name>A0AAE0AX12_9ROSI</name>
<dbReference type="Proteomes" id="UP001281410">
    <property type="component" value="Unassembled WGS sequence"/>
</dbReference>
<evidence type="ECO:0000313" key="2">
    <source>
        <dbReference type="Proteomes" id="UP001281410"/>
    </source>
</evidence>
<dbReference type="PANTHER" id="PTHR36617">
    <property type="entry name" value="PROTEIN, PUTATIVE-RELATED"/>
    <property type="match status" value="1"/>
</dbReference>
<keyword evidence="2" id="KW-1185">Reference proteome</keyword>